<dbReference type="PANTHER" id="PTHR22684:SF0">
    <property type="entry name" value="RIBOSOME QUALITY CONTROL COMPLEX SUBUNIT TCF25"/>
    <property type="match status" value="1"/>
</dbReference>
<proteinExistence type="predicted"/>
<organism evidence="2 3">
    <name type="scientific">Ladona fulva</name>
    <name type="common">Scarce chaser dragonfly</name>
    <name type="synonym">Libellula fulva</name>
    <dbReference type="NCBI Taxonomy" id="123851"/>
    <lineage>
        <taxon>Eukaryota</taxon>
        <taxon>Metazoa</taxon>
        <taxon>Ecdysozoa</taxon>
        <taxon>Arthropoda</taxon>
        <taxon>Hexapoda</taxon>
        <taxon>Insecta</taxon>
        <taxon>Pterygota</taxon>
        <taxon>Palaeoptera</taxon>
        <taxon>Odonata</taxon>
        <taxon>Epiprocta</taxon>
        <taxon>Anisoptera</taxon>
        <taxon>Libelluloidea</taxon>
        <taxon>Libellulidae</taxon>
        <taxon>Ladona</taxon>
    </lineage>
</organism>
<feature type="compositionally biased region" description="Basic residues" evidence="1">
    <location>
        <begin position="83"/>
        <end position="95"/>
    </location>
</feature>
<protein>
    <recommendedName>
        <fullName evidence="4">Transcription factor 25</fullName>
    </recommendedName>
</protein>
<comment type="caution">
    <text evidence="2">The sequence shown here is derived from an EMBL/GenBank/DDBJ whole genome shotgun (WGS) entry which is preliminary data.</text>
</comment>
<keyword evidence="3" id="KW-1185">Reference proteome</keyword>
<sequence>MSSRVLRKLQGEQDISNVLGVEGNSDGEADVTSSSVRKKPLNVNRYDLLNQQSLSESEVKEDDDHETETKDAKDSLGEDRASSRRKKKKKKKKSVKSLSCRRSSEDIEVDEVERSVREVNKMLGETPSSQNYLGNEVNAAMQKKLTGILSIEHRNLNPNIEMKRIFGSKVVQSEQNKKRGRGRGTLKSTWLVTPRENWPQIGKPGLSMSLVEMKEGVLYFKYEHNLHYQQIQMKFLEAVESLNPDNIVSIINMHPYHVDALLQLSDLSRMSEDLQMAAELVARALYCLECAFNPLFNLARGDCRLDYRRQENRALFLALFKHMTYVGQRACYRTSLEFCKLLLSLDPEGDPLAAVLIVDFYSLQCHEYEWFIRLYEEWEAQGRNLMQLPNFAFSVAVANFYLASQEAESMANRSVEKSPKWDLVVADEMLQNALIMFPGVLLPLLEKCSIQPESHVLSFPFFGVKAQISQTPALLQLIQLYVARNYHIWKEPALLPWLEKNVNRVIERVNSGDPYVKDCEMKRMKRYLGTPKNIFRHIILSDIKDVSANISGDIQGPVLSFDPLPPVDSINLYVRPQRPRAHENSNTFSMFFRSILPNFNINELARDNAQAGDAVEGAEGGANPDGSLTSRVDLHRSVTSLLDAMRDLLSNTFPDVPHDGDVDDDDTEEENNPQNRP</sequence>
<dbReference type="GO" id="GO:1990112">
    <property type="term" value="C:RQC complex"/>
    <property type="evidence" value="ECO:0007669"/>
    <property type="project" value="TreeGrafter"/>
</dbReference>
<dbReference type="OrthoDB" id="205993at2759"/>
<dbReference type="InterPro" id="IPR006994">
    <property type="entry name" value="TCF25/Rqc1"/>
</dbReference>
<name>A0A8K0NWB9_LADFU</name>
<dbReference type="EMBL" id="KZ308184">
    <property type="protein sequence ID" value="KAG8224133.1"/>
    <property type="molecule type" value="Genomic_DNA"/>
</dbReference>
<dbReference type="Proteomes" id="UP000792457">
    <property type="component" value="Unassembled WGS sequence"/>
</dbReference>
<gene>
    <name evidence="2" type="ORF">J437_LFUL001827</name>
</gene>
<dbReference type="PANTHER" id="PTHR22684">
    <property type="entry name" value="NULP1-RELATED"/>
    <property type="match status" value="1"/>
</dbReference>
<evidence type="ECO:0008006" key="4">
    <source>
        <dbReference type="Google" id="ProtNLM"/>
    </source>
</evidence>
<dbReference type="AlphaFoldDB" id="A0A8K0NWB9"/>
<evidence type="ECO:0000256" key="1">
    <source>
        <dbReference type="SAM" id="MobiDB-lite"/>
    </source>
</evidence>
<accession>A0A8K0NWB9</accession>
<feature type="region of interest" description="Disordered" evidence="1">
    <location>
        <begin position="651"/>
        <end position="677"/>
    </location>
</feature>
<feature type="compositionally biased region" description="Acidic residues" evidence="1">
    <location>
        <begin position="661"/>
        <end position="671"/>
    </location>
</feature>
<dbReference type="Pfam" id="PF04910">
    <property type="entry name" value="Tcf25"/>
    <property type="match status" value="1"/>
</dbReference>
<evidence type="ECO:0000313" key="2">
    <source>
        <dbReference type="EMBL" id="KAG8224133.1"/>
    </source>
</evidence>
<feature type="region of interest" description="Disordered" evidence="1">
    <location>
        <begin position="1"/>
        <end position="106"/>
    </location>
</feature>
<evidence type="ECO:0000313" key="3">
    <source>
        <dbReference type="Proteomes" id="UP000792457"/>
    </source>
</evidence>
<feature type="compositionally biased region" description="Basic and acidic residues" evidence="1">
    <location>
        <begin position="67"/>
        <end position="82"/>
    </location>
</feature>
<reference evidence="2" key="1">
    <citation type="submission" date="2013-04" db="EMBL/GenBank/DDBJ databases">
        <authorList>
            <person name="Qu J."/>
            <person name="Murali S.C."/>
            <person name="Bandaranaike D."/>
            <person name="Bellair M."/>
            <person name="Blankenburg K."/>
            <person name="Chao H."/>
            <person name="Dinh H."/>
            <person name="Doddapaneni H."/>
            <person name="Downs B."/>
            <person name="Dugan-Rocha S."/>
            <person name="Elkadiri S."/>
            <person name="Gnanaolivu R.D."/>
            <person name="Hernandez B."/>
            <person name="Javaid M."/>
            <person name="Jayaseelan J.C."/>
            <person name="Lee S."/>
            <person name="Li M."/>
            <person name="Ming W."/>
            <person name="Munidasa M."/>
            <person name="Muniz J."/>
            <person name="Nguyen L."/>
            <person name="Ongeri F."/>
            <person name="Osuji N."/>
            <person name="Pu L.-L."/>
            <person name="Puazo M."/>
            <person name="Qu C."/>
            <person name="Quiroz J."/>
            <person name="Raj R."/>
            <person name="Weissenberger G."/>
            <person name="Xin Y."/>
            <person name="Zou X."/>
            <person name="Han Y."/>
            <person name="Richards S."/>
            <person name="Worley K."/>
            <person name="Muzny D."/>
            <person name="Gibbs R."/>
        </authorList>
    </citation>
    <scope>NUCLEOTIDE SEQUENCE</scope>
    <source>
        <strain evidence="2">Sampled in the wild</strain>
    </source>
</reference>
<reference evidence="2" key="2">
    <citation type="submission" date="2017-10" db="EMBL/GenBank/DDBJ databases">
        <title>Ladona fulva Genome sequencing and assembly.</title>
        <authorList>
            <person name="Murali S."/>
            <person name="Richards S."/>
            <person name="Bandaranaike D."/>
            <person name="Bellair M."/>
            <person name="Blankenburg K."/>
            <person name="Chao H."/>
            <person name="Dinh H."/>
            <person name="Doddapaneni H."/>
            <person name="Dugan-Rocha S."/>
            <person name="Elkadiri S."/>
            <person name="Gnanaolivu R."/>
            <person name="Hernandez B."/>
            <person name="Skinner E."/>
            <person name="Javaid M."/>
            <person name="Lee S."/>
            <person name="Li M."/>
            <person name="Ming W."/>
            <person name="Munidasa M."/>
            <person name="Muniz J."/>
            <person name="Nguyen L."/>
            <person name="Hughes D."/>
            <person name="Osuji N."/>
            <person name="Pu L.-L."/>
            <person name="Puazo M."/>
            <person name="Qu C."/>
            <person name="Quiroz J."/>
            <person name="Raj R."/>
            <person name="Weissenberger G."/>
            <person name="Xin Y."/>
            <person name="Zou X."/>
            <person name="Han Y."/>
            <person name="Worley K."/>
            <person name="Muzny D."/>
            <person name="Gibbs R."/>
        </authorList>
    </citation>
    <scope>NUCLEOTIDE SEQUENCE</scope>
    <source>
        <strain evidence="2">Sampled in the wild</strain>
    </source>
</reference>